<keyword evidence="3 8" id="KW-0762">Sugar transport</keyword>
<dbReference type="RefSeq" id="WP_283712215.1">
    <property type="nucleotide sequence ID" value="NZ_JASJEW010000001.1"/>
</dbReference>
<feature type="domain" description="PTS EIIA type-1" evidence="7">
    <location>
        <begin position="59"/>
        <end position="163"/>
    </location>
</feature>
<dbReference type="PROSITE" id="PS51093">
    <property type="entry name" value="PTS_EIIA_TYPE_1"/>
    <property type="match status" value="1"/>
</dbReference>
<evidence type="ECO:0000313" key="8">
    <source>
        <dbReference type="EMBL" id="MDJ1128571.1"/>
    </source>
</evidence>
<keyword evidence="5" id="KW-0598">Phosphotransferase system</keyword>
<dbReference type="PANTHER" id="PTHR45008:SF1">
    <property type="entry name" value="PTS SYSTEM GLUCOSE-SPECIFIC EIIA COMPONENT"/>
    <property type="match status" value="1"/>
</dbReference>
<comment type="caution">
    <text evidence="8">The sequence shown here is derived from an EMBL/GenBank/DDBJ whole genome shotgun (WGS) entry which is preliminary data.</text>
</comment>
<evidence type="ECO:0000256" key="1">
    <source>
        <dbReference type="ARBA" id="ARBA00004496"/>
    </source>
</evidence>
<proteinExistence type="predicted"/>
<gene>
    <name evidence="8" type="ORF">QJ043_00520</name>
</gene>
<evidence type="ECO:0000259" key="7">
    <source>
        <dbReference type="PROSITE" id="PS51093"/>
    </source>
</evidence>
<dbReference type="Proteomes" id="UP001431693">
    <property type="component" value="Unassembled WGS sequence"/>
</dbReference>
<accession>A0ABT6ZHN9</accession>
<dbReference type="InterPro" id="IPR001127">
    <property type="entry name" value="PTS_EIIA_1_perm"/>
</dbReference>
<evidence type="ECO:0000256" key="3">
    <source>
        <dbReference type="ARBA" id="ARBA00022597"/>
    </source>
</evidence>
<keyword evidence="2" id="KW-0813">Transport</keyword>
<comment type="subcellular location">
    <subcellularLocation>
        <location evidence="1">Cytoplasm</location>
    </subcellularLocation>
</comment>
<sequence>MGFASAFVVYPRVAKNEQVERVAEASAERAAAEPASQTASAQLIAPITGEVKPLSECPDDVFSSGMLDDGVMIEPTDGKLYAPCDGELTMLFDTLHAMGIKADNGAELMIHVGMDTVNLGGKGFTPHVQAGERITAGQLLMEFDMDYIRFQNLPLATPVVVTNYADYPDAVKQLGSMSHGDLLMAL</sequence>
<dbReference type="SUPFAM" id="SSF51261">
    <property type="entry name" value="Duplicated hybrid motif"/>
    <property type="match status" value="1"/>
</dbReference>
<dbReference type="EMBL" id="JASJEX010000001">
    <property type="protein sequence ID" value="MDJ1128571.1"/>
    <property type="molecule type" value="Genomic_DNA"/>
</dbReference>
<dbReference type="PROSITE" id="PS00371">
    <property type="entry name" value="PTS_EIIA_TYPE_1_HIS"/>
    <property type="match status" value="1"/>
</dbReference>
<organism evidence="8 9">
    <name type="scientific">Kribbibacterium absianum</name>
    <dbReference type="NCBI Taxonomy" id="3044210"/>
    <lineage>
        <taxon>Bacteria</taxon>
        <taxon>Bacillati</taxon>
        <taxon>Actinomycetota</taxon>
        <taxon>Coriobacteriia</taxon>
        <taxon>Coriobacteriales</taxon>
        <taxon>Kribbibacteriaceae</taxon>
        <taxon>Kribbibacterium</taxon>
    </lineage>
</organism>
<evidence type="ECO:0000256" key="6">
    <source>
        <dbReference type="ARBA" id="ARBA00022777"/>
    </source>
</evidence>
<evidence type="ECO:0000256" key="2">
    <source>
        <dbReference type="ARBA" id="ARBA00022448"/>
    </source>
</evidence>
<evidence type="ECO:0000256" key="5">
    <source>
        <dbReference type="ARBA" id="ARBA00022683"/>
    </source>
</evidence>
<keyword evidence="4" id="KW-0808">Transferase</keyword>
<reference evidence="8" key="1">
    <citation type="submission" date="2023-05" db="EMBL/GenBank/DDBJ databases">
        <title>[olsenella] sp. nov., isolated from a pig farm feces dump.</title>
        <authorList>
            <person name="Chang Y.-H."/>
        </authorList>
    </citation>
    <scope>NUCLEOTIDE SEQUENCE</scope>
    <source>
        <strain evidence="8">YH-ols2217</strain>
    </source>
</reference>
<evidence type="ECO:0000256" key="4">
    <source>
        <dbReference type="ARBA" id="ARBA00022679"/>
    </source>
</evidence>
<evidence type="ECO:0000313" key="9">
    <source>
        <dbReference type="Proteomes" id="UP001431693"/>
    </source>
</evidence>
<protein>
    <submittedName>
        <fullName evidence="8">PTS glucose transporter subunit IIA</fullName>
    </submittedName>
</protein>
<keyword evidence="6" id="KW-0418">Kinase</keyword>
<keyword evidence="9" id="KW-1185">Reference proteome</keyword>
<dbReference type="PANTHER" id="PTHR45008">
    <property type="entry name" value="PTS SYSTEM GLUCOSE-SPECIFIC EIIA COMPONENT"/>
    <property type="match status" value="1"/>
</dbReference>
<dbReference type="NCBIfam" id="TIGR00830">
    <property type="entry name" value="PTBA"/>
    <property type="match status" value="1"/>
</dbReference>
<dbReference type="Gene3D" id="2.70.70.10">
    <property type="entry name" value="Glucose Permease (Domain IIA)"/>
    <property type="match status" value="1"/>
</dbReference>
<dbReference type="InterPro" id="IPR011055">
    <property type="entry name" value="Dup_hybrid_motif"/>
</dbReference>
<dbReference type="Pfam" id="PF00358">
    <property type="entry name" value="PTS_EIIA_1"/>
    <property type="match status" value="1"/>
</dbReference>
<name>A0ABT6ZHN9_9ACTN</name>
<dbReference type="InterPro" id="IPR050890">
    <property type="entry name" value="PTS_EIIA_component"/>
</dbReference>